<dbReference type="HOGENOM" id="CLU_192105_0_0_9"/>
<name>R2TSD6_9ENTE</name>
<accession>R2TSD6</accession>
<dbReference type="EMBL" id="AJAS01000008">
    <property type="protein sequence ID" value="EOI03127.1"/>
    <property type="molecule type" value="Genomic_DNA"/>
</dbReference>
<dbReference type="RefSeq" id="WP_010764270.1">
    <property type="nucleotide sequence ID" value="NZ_ASWB01000001.1"/>
</dbReference>
<evidence type="ECO:0000313" key="3">
    <source>
        <dbReference type="Proteomes" id="UP000013781"/>
    </source>
</evidence>
<keyword evidence="4" id="KW-1185">Reference proteome</keyword>
<evidence type="ECO:0000313" key="4">
    <source>
        <dbReference type="Proteomes" id="UP000014157"/>
    </source>
</evidence>
<dbReference type="STRING" id="155617.RV09_GL002879"/>
<dbReference type="Proteomes" id="UP000014157">
    <property type="component" value="Unassembled WGS sequence"/>
</dbReference>
<evidence type="ECO:0000313" key="1">
    <source>
        <dbReference type="EMBL" id="EOI03127.1"/>
    </source>
</evidence>
<organism evidence="1 3">
    <name type="scientific">Enterococcus moraviensis ATCC BAA-383</name>
    <dbReference type="NCBI Taxonomy" id="1158609"/>
    <lineage>
        <taxon>Bacteria</taxon>
        <taxon>Bacillati</taxon>
        <taxon>Bacillota</taxon>
        <taxon>Bacilli</taxon>
        <taxon>Lactobacillales</taxon>
        <taxon>Enterococcaceae</taxon>
        <taxon>Enterococcus</taxon>
    </lineage>
</organism>
<sequence>MFIVIIAIVLFFCLLLIVDKNKNTSKEPVAKTRVVTKVLSIDQQMKVEKAEGIKLLTSTIKQLEQQKINQLMVVLETLKKKKRRH</sequence>
<proteinExistence type="predicted"/>
<dbReference type="AlphaFoldDB" id="R2TSD6"/>
<reference evidence="2 4" key="2">
    <citation type="submission" date="2013-03" db="EMBL/GenBank/DDBJ databases">
        <title>The Genome Sequence of Enterococcus moraviensis BAA-383 (PacBio/Illumina hybrid assembly).</title>
        <authorList>
            <consortium name="The Broad Institute Genomics Platform"/>
            <consortium name="The Broad Institute Genome Sequencing Center for Infectious Disease"/>
            <person name="Earl A."/>
            <person name="Russ C."/>
            <person name="Gilmore M."/>
            <person name="Surin D."/>
            <person name="Walker B."/>
            <person name="Young S."/>
            <person name="Zeng Q."/>
            <person name="Gargeya S."/>
            <person name="Fitzgerald M."/>
            <person name="Haas B."/>
            <person name="Abouelleil A."/>
            <person name="Allen A.W."/>
            <person name="Alvarado L."/>
            <person name="Arachchi H.M."/>
            <person name="Berlin A.M."/>
            <person name="Chapman S.B."/>
            <person name="Gainer-Dewar J."/>
            <person name="Goldberg J."/>
            <person name="Griggs A."/>
            <person name="Gujja S."/>
            <person name="Hansen M."/>
            <person name="Howarth C."/>
            <person name="Imamovic A."/>
            <person name="Ireland A."/>
            <person name="Larimer J."/>
            <person name="McCowan C."/>
            <person name="Murphy C."/>
            <person name="Pearson M."/>
            <person name="Poon T.W."/>
            <person name="Priest M."/>
            <person name="Roberts A."/>
            <person name="Saif S."/>
            <person name="Shea T."/>
            <person name="Sisk P."/>
            <person name="Sykes S."/>
            <person name="Wortman J."/>
            <person name="Nusbaum C."/>
            <person name="Birren B."/>
        </authorList>
    </citation>
    <scope>NUCLEOTIDE SEQUENCE [LARGE SCALE GENOMIC DNA]</scope>
    <source>
        <strain evidence="2 4">ATCC BAA-383</strain>
    </source>
</reference>
<dbReference type="eggNOG" id="ENOG50306S6">
    <property type="taxonomic scope" value="Bacteria"/>
</dbReference>
<protein>
    <submittedName>
        <fullName evidence="1">Uncharacterized protein</fullName>
    </submittedName>
</protein>
<gene>
    <name evidence="2" type="ORF">I586_00992</name>
    <name evidence="1" type="ORF">UAY_00874</name>
</gene>
<dbReference type="EMBL" id="ASWB01000001">
    <property type="protein sequence ID" value="EOT73996.1"/>
    <property type="molecule type" value="Genomic_DNA"/>
</dbReference>
<comment type="caution">
    <text evidence="1">The sequence shown here is derived from an EMBL/GenBank/DDBJ whole genome shotgun (WGS) entry which is preliminary data.</text>
</comment>
<reference evidence="1 3" key="1">
    <citation type="submission" date="2013-02" db="EMBL/GenBank/DDBJ databases">
        <title>The Genome Sequence of Enterococcus moraviensis BAA-383.</title>
        <authorList>
            <consortium name="The Broad Institute Genome Sequencing Platform"/>
            <consortium name="The Broad Institute Genome Sequencing Center for Infectious Disease"/>
            <person name="Earl A.M."/>
            <person name="Gilmore M.S."/>
            <person name="Lebreton F."/>
            <person name="Walker B."/>
            <person name="Young S.K."/>
            <person name="Zeng Q."/>
            <person name="Gargeya S."/>
            <person name="Fitzgerald M."/>
            <person name="Haas B."/>
            <person name="Abouelleil A."/>
            <person name="Alvarado L."/>
            <person name="Arachchi H.M."/>
            <person name="Berlin A.M."/>
            <person name="Chapman S.B."/>
            <person name="Dewar J."/>
            <person name="Goldberg J."/>
            <person name="Griggs A."/>
            <person name="Gujja S."/>
            <person name="Hansen M."/>
            <person name="Howarth C."/>
            <person name="Imamovic A."/>
            <person name="Larimer J."/>
            <person name="McCowan C."/>
            <person name="Murphy C."/>
            <person name="Neiman D."/>
            <person name="Pearson M."/>
            <person name="Priest M."/>
            <person name="Roberts A."/>
            <person name="Saif S."/>
            <person name="Shea T."/>
            <person name="Sisk P."/>
            <person name="Sykes S."/>
            <person name="Wortman J."/>
            <person name="Nusbaum C."/>
            <person name="Birren B."/>
        </authorList>
    </citation>
    <scope>NUCLEOTIDE SEQUENCE [LARGE SCALE GENOMIC DNA]</scope>
    <source>
        <strain evidence="1 3">ATCC BAA-383</strain>
    </source>
</reference>
<dbReference type="PATRIC" id="fig|1158609.3.peg.836"/>
<evidence type="ECO:0000313" key="2">
    <source>
        <dbReference type="EMBL" id="EOT73996.1"/>
    </source>
</evidence>
<dbReference type="Proteomes" id="UP000013781">
    <property type="component" value="Unassembled WGS sequence"/>
</dbReference>